<evidence type="ECO:0000313" key="2">
    <source>
        <dbReference type="Proteomes" id="UP001442494"/>
    </source>
</evidence>
<evidence type="ECO:0000313" key="1">
    <source>
        <dbReference type="EMBL" id="MEP0867084.1"/>
    </source>
</evidence>
<dbReference type="InterPro" id="IPR036410">
    <property type="entry name" value="HSP_DnaJ_Cys-rich_dom_sf"/>
</dbReference>
<reference evidence="1 2" key="1">
    <citation type="submission" date="2022-04" db="EMBL/GenBank/DDBJ databases">
        <title>Positive selection, recombination, and allopatry shape intraspecific diversity of widespread and dominant cyanobacteria.</title>
        <authorList>
            <person name="Wei J."/>
            <person name="Shu W."/>
            <person name="Hu C."/>
        </authorList>
    </citation>
    <scope>NUCLEOTIDE SEQUENCE [LARGE SCALE GENOMIC DNA]</scope>
    <source>
        <strain evidence="1 2">GB2-A5</strain>
    </source>
</reference>
<accession>A0ABV0JVE0</accession>
<proteinExistence type="predicted"/>
<gene>
    <name evidence="1" type="ORF">NDI37_21775</name>
</gene>
<dbReference type="Proteomes" id="UP001442494">
    <property type="component" value="Unassembled WGS sequence"/>
</dbReference>
<dbReference type="SUPFAM" id="SSF57938">
    <property type="entry name" value="DnaJ/Hsp40 cysteine-rich domain"/>
    <property type="match status" value="1"/>
</dbReference>
<name>A0ABV0JVE0_9CYAN</name>
<organism evidence="1 2">
    <name type="scientific">Funiculus sociatus GB2-A5</name>
    <dbReference type="NCBI Taxonomy" id="2933946"/>
    <lineage>
        <taxon>Bacteria</taxon>
        <taxon>Bacillati</taxon>
        <taxon>Cyanobacteriota</taxon>
        <taxon>Cyanophyceae</taxon>
        <taxon>Coleofasciculales</taxon>
        <taxon>Coleofasciculaceae</taxon>
        <taxon>Funiculus</taxon>
    </lineage>
</organism>
<sequence length="63" mass="7255">MNLFLSPNEYEPCPMCDELGLVQDDSGFLHECDWCSGSGVALNPFYVDQEIERTSEQWRADHE</sequence>
<dbReference type="RefSeq" id="WP_190417097.1">
    <property type="nucleotide sequence ID" value="NZ_JAMPKK010000059.1"/>
</dbReference>
<dbReference type="EMBL" id="JAMPKK010000059">
    <property type="protein sequence ID" value="MEP0867084.1"/>
    <property type="molecule type" value="Genomic_DNA"/>
</dbReference>
<protein>
    <submittedName>
        <fullName evidence="1">Uncharacterized protein</fullName>
    </submittedName>
</protein>
<comment type="caution">
    <text evidence="1">The sequence shown here is derived from an EMBL/GenBank/DDBJ whole genome shotgun (WGS) entry which is preliminary data.</text>
</comment>
<keyword evidence="2" id="KW-1185">Reference proteome</keyword>